<dbReference type="AlphaFoldDB" id="A0A927ARG1"/>
<sequence length="186" mass="20900">MLTTLSAFFNRISSWKTLLLAIALYVPFPIYFFKNLQLQMKDLALKAVDPIDLLFGYDPARIIEMIGCYGPEGRAVYAQGEMTIDLAYPIIYTALCCIILTLLFRNRTYAPFPLVNVFPVAVLVMDYLENACIVYLIKSYPDLSSLIASLCSIFTNLKWGLFFVVVALAVYGLIRLAIGGRQKQVA</sequence>
<dbReference type="EMBL" id="JACWZY010000002">
    <property type="protein sequence ID" value="MBD2699705.1"/>
    <property type="molecule type" value="Genomic_DNA"/>
</dbReference>
<feature type="transmembrane region" description="Helical" evidence="1">
    <location>
        <begin position="116"/>
        <end position="137"/>
    </location>
</feature>
<keyword evidence="1" id="KW-1133">Transmembrane helix</keyword>
<accession>A0A927ARG1</accession>
<gene>
    <name evidence="2" type="ORF">IC229_03585</name>
</gene>
<proteinExistence type="predicted"/>
<protein>
    <submittedName>
        <fullName evidence="2">Uncharacterized protein</fullName>
    </submittedName>
</protein>
<keyword evidence="1" id="KW-0472">Membrane</keyword>
<keyword evidence="1" id="KW-0812">Transmembrane</keyword>
<feature type="transmembrane region" description="Helical" evidence="1">
    <location>
        <begin position="86"/>
        <end position="104"/>
    </location>
</feature>
<keyword evidence="3" id="KW-1185">Reference proteome</keyword>
<dbReference type="RefSeq" id="WP_190885553.1">
    <property type="nucleotide sequence ID" value="NZ_JACWZY010000002.1"/>
</dbReference>
<comment type="caution">
    <text evidence="2">The sequence shown here is derived from an EMBL/GenBank/DDBJ whole genome shotgun (WGS) entry which is preliminary data.</text>
</comment>
<reference evidence="2" key="1">
    <citation type="submission" date="2020-09" db="EMBL/GenBank/DDBJ databases">
        <authorList>
            <person name="Kim M.K."/>
        </authorList>
    </citation>
    <scope>NUCLEOTIDE SEQUENCE</scope>
    <source>
        <strain evidence="2">BT702</strain>
    </source>
</reference>
<feature type="transmembrane region" description="Helical" evidence="1">
    <location>
        <begin position="157"/>
        <end position="178"/>
    </location>
</feature>
<organism evidence="2 3">
    <name type="scientific">Spirosoma profusum</name>
    <dbReference type="NCBI Taxonomy" id="2771354"/>
    <lineage>
        <taxon>Bacteria</taxon>
        <taxon>Pseudomonadati</taxon>
        <taxon>Bacteroidota</taxon>
        <taxon>Cytophagia</taxon>
        <taxon>Cytophagales</taxon>
        <taxon>Cytophagaceae</taxon>
        <taxon>Spirosoma</taxon>
    </lineage>
</organism>
<feature type="transmembrane region" description="Helical" evidence="1">
    <location>
        <begin position="12"/>
        <end position="33"/>
    </location>
</feature>
<evidence type="ECO:0000256" key="1">
    <source>
        <dbReference type="SAM" id="Phobius"/>
    </source>
</evidence>
<evidence type="ECO:0000313" key="2">
    <source>
        <dbReference type="EMBL" id="MBD2699705.1"/>
    </source>
</evidence>
<name>A0A927ARG1_9BACT</name>
<dbReference type="Proteomes" id="UP000598820">
    <property type="component" value="Unassembled WGS sequence"/>
</dbReference>
<evidence type="ECO:0000313" key="3">
    <source>
        <dbReference type="Proteomes" id="UP000598820"/>
    </source>
</evidence>